<dbReference type="Proteomes" id="UP001197247">
    <property type="component" value="Unassembled WGS sequence"/>
</dbReference>
<dbReference type="SUPFAM" id="SSF160443">
    <property type="entry name" value="SMR domain-like"/>
    <property type="match status" value="1"/>
</dbReference>
<evidence type="ECO:0000259" key="1">
    <source>
        <dbReference type="PROSITE" id="PS50828"/>
    </source>
</evidence>
<dbReference type="PROSITE" id="PS50828">
    <property type="entry name" value="SMR"/>
    <property type="match status" value="1"/>
</dbReference>
<dbReference type="InterPro" id="IPR036063">
    <property type="entry name" value="Smr_dom_sf"/>
</dbReference>
<sequence length="80" mass="9042">MLSLDLHPVFRSKRDIDTALRTFIVRAAATGQREVEIIPGKGTGQLRQKVLTFLGQPHVRRLYRSYRIAPGNEGKIIVTL</sequence>
<organism evidence="2 3">
    <name type="scientific">Kineosporia corallincola</name>
    <dbReference type="NCBI Taxonomy" id="2835133"/>
    <lineage>
        <taxon>Bacteria</taxon>
        <taxon>Bacillati</taxon>
        <taxon>Actinomycetota</taxon>
        <taxon>Actinomycetes</taxon>
        <taxon>Kineosporiales</taxon>
        <taxon>Kineosporiaceae</taxon>
        <taxon>Kineosporia</taxon>
    </lineage>
</organism>
<protein>
    <submittedName>
        <fullName evidence="2">Smr/MutS family protein</fullName>
    </submittedName>
</protein>
<dbReference type="Pfam" id="PF01713">
    <property type="entry name" value="Smr"/>
    <property type="match status" value="1"/>
</dbReference>
<proteinExistence type="predicted"/>
<dbReference type="InterPro" id="IPR002625">
    <property type="entry name" value="Smr_dom"/>
</dbReference>
<dbReference type="EMBL" id="JAHBAY010000009">
    <property type="protein sequence ID" value="MBT0771473.1"/>
    <property type="molecule type" value="Genomic_DNA"/>
</dbReference>
<dbReference type="RefSeq" id="WP_214157810.1">
    <property type="nucleotide sequence ID" value="NZ_JAHBAY010000009.1"/>
</dbReference>
<evidence type="ECO:0000313" key="2">
    <source>
        <dbReference type="EMBL" id="MBT0771473.1"/>
    </source>
</evidence>
<keyword evidence="3" id="KW-1185">Reference proteome</keyword>
<dbReference type="Gene3D" id="3.30.1370.110">
    <property type="match status" value="1"/>
</dbReference>
<reference evidence="2 3" key="1">
    <citation type="submission" date="2021-05" db="EMBL/GenBank/DDBJ databases">
        <title>Kineosporia and Streptomyces sp. nov. two new marine actinobacteria isolated from Coral.</title>
        <authorList>
            <person name="Buangrab K."/>
            <person name="Sutthacheep M."/>
            <person name="Yeemin T."/>
            <person name="Harunari E."/>
            <person name="Igarashi Y."/>
            <person name="Kanchanasin P."/>
            <person name="Tanasupawat S."/>
            <person name="Phongsopitanun W."/>
        </authorList>
    </citation>
    <scope>NUCLEOTIDE SEQUENCE [LARGE SCALE GENOMIC DNA]</scope>
    <source>
        <strain evidence="2 3">J2-2</strain>
    </source>
</reference>
<accession>A0ABS5TKV6</accession>
<evidence type="ECO:0000313" key="3">
    <source>
        <dbReference type="Proteomes" id="UP001197247"/>
    </source>
</evidence>
<gene>
    <name evidence="2" type="ORF">KIH74_21225</name>
</gene>
<comment type="caution">
    <text evidence="2">The sequence shown here is derived from an EMBL/GenBank/DDBJ whole genome shotgun (WGS) entry which is preliminary data.</text>
</comment>
<name>A0ABS5TKV6_9ACTN</name>
<feature type="domain" description="Smr" evidence="1">
    <location>
        <begin position="1"/>
        <end position="80"/>
    </location>
</feature>